<dbReference type="Gene3D" id="2.60.120.260">
    <property type="entry name" value="Galactose-binding domain-like"/>
    <property type="match status" value="1"/>
</dbReference>
<dbReference type="InterPro" id="IPR051923">
    <property type="entry name" value="Glycosyl_Hydrolase_39"/>
</dbReference>
<dbReference type="GO" id="GO:0004553">
    <property type="term" value="F:hydrolase activity, hydrolyzing O-glycosyl compounds"/>
    <property type="evidence" value="ECO:0007669"/>
    <property type="project" value="TreeGrafter"/>
</dbReference>
<feature type="compositionally biased region" description="Low complexity" evidence="1">
    <location>
        <begin position="70"/>
        <end position="84"/>
    </location>
</feature>
<proteinExistence type="predicted"/>
<dbReference type="PANTHER" id="PTHR12631:SF10">
    <property type="entry name" value="BETA-XYLOSIDASE-LIKE PROTEIN-RELATED"/>
    <property type="match status" value="1"/>
</dbReference>
<feature type="region of interest" description="Disordered" evidence="1">
    <location>
        <begin position="49"/>
        <end position="109"/>
    </location>
</feature>
<dbReference type="Gene3D" id="3.20.20.80">
    <property type="entry name" value="Glycosidases"/>
    <property type="match status" value="1"/>
</dbReference>
<evidence type="ECO:0000313" key="2">
    <source>
        <dbReference type="EMBL" id="KUF17957.1"/>
    </source>
</evidence>
<feature type="region of interest" description="Disordered" evidence="1">
    <location>
        <begin position="1"/>
        <end position="21"/>
    </location>
</feature>
<evidence type="ECO:0000313" key="3">
    <source>
        <dbReference type="Proteomes" id="UP000054804"/>
    </source>
</evidence>
<dbReference type="PANTHER" id="PTHR12631">
    <property type="entry name" value="ALPHA-L-IDURONIDASE"/>
    <property type="match status" value="1"/>
</dbReference>
<evidence type="ECO:0000256" key="1">
    <source>
        <dbReference type="SAM" id="MobiDB-lite"/>
    </source>
</evidence>
<dbReference type="EMBL" id="LOCL01000032">
    <property type="protein sequence ID" value="KUF17957.1"/>
    <property type="molecule type" value="Genomic_DNA"/>
</dbReference>
<feature type="compositionally biased region" description="Low complexity" evidence="1">
    <location>
        <begin position="49"/>
        <end position="63"/>
    </location>
</feature>
<dbReference type="STRING" id="1765722.AT728_20045"/>
<feature type="compositionally biased region" description="Polar residues" evidence="1">
    <location>
        <begin position="85"/>
        <end position="104"/>
    </location>
</feature>
<dbReference type="Proteomes" id="UP000054804">
    <property type="component" value="Unassembled WGS sequence"/>
</dbReference>
<dbReference type="InterPro" id="IPR017853">
    <property type="entry name" value="GH"/>
</dbReference>
<protein>
    <recommendedName>
        <fullName evidence="4">Asl1-like glycosyl hydrolase catalytic domain-containing protein</fullName>
    </recommendedName>
</protein>
<feature type="region of interest" description="Disordered" evidence="1">
    <location>
        <begin position="865"/>
        <end position="885"/>
    </location>
</feature>
<sequence length="981" mass="103287">MDPVAGDKALPAQDVPGSWPRCAGRMSIDRRTAVAGGLAAGLALTATAATARTAPPGNRRTTGAPPQGDTSATTPHEHTAAATSRNGTSDITVQGEQTARTTIPTARDPRARSGRLLALATAKPPPPHGGWYATYTVDVPAAGPYLLRAVATVPVEQPHVEETGSYVRITVNDGPARPVSRSQPYWYESPKAWGDLSRVTLGDVELRRGANTLTFTVDGPTVLDERTGYRFLLDEFTLTPVPVALTSVRLAGPPGNLGHYRGDDRAALRLGLNAAAPRALTVTYRVHDYFAREVASGAVRVPAGARGADAPLPVLAPGNHQVVAALSPGPDDRVVGHFAHLPARRAVRGAANRFGVNVATHALVPPPLLPALAAATAAMGVGHVRDGSAWPAAQRRPGGPFDSHLHETVVDVFHEHGLKVLEVVSAPPAWAMTPTSVPLPADLRDAYRYARHLAGRGRRVTADALQLSNEPDVDTTASTGDQHAAYVKAAALGIADEPGGPPVVLPGIAQEGVFQELMLQNDVARYADVWSFHGYPPLDDTDPEFPSSADDQRELRERFGAATPLWMTESGTFLPAGHGTDLSPAMQRTQARYLVLSTVESLAAGTDRQFWFCGPPCTDEGVSFALFSRDFQPLPAFSAYAALTGLLGEANHAGSLPELLPRAAGFVFGDGAGRTVTVVCAPKPRDVDVPVPDGTTRVYDIMGAARGTPPRSARGTVRVAASRDPLYLVTDAPPPRGPRPAAHDAPVRRRPFSAAEHIVLSQRWAAANAAPGKADGDAEPPFGQRLGAATRMTLDVYNFNGGPESVTVTARAFGGWSVTPRRARVRVPARGRVGVEFTVTAGDAVRPGVDLPLVFDALLGAEPVPPSVSRVQRRPRPGGRPGRQPALAPVIDRVLPAAGAAASGPEVRISARVRDAVSGVRAERITVEVDGARIAHRFDPATGRLTATARLRSGRHTVLIRAFNHAHAPAARTVTFGVKGA</sequence>
<name>A0A0W7X522_9ACTN</name>
<evidence type="ECO:0008006" key="4">
    <source>
        <dbReference type="Google" id="ProtNLM"/>
    </source>
</evidence>
<gene>
    <name evidence="2" type="ORF">AT728_20045</name>
</gene>
<keyword evidence="3" id="KW-1185">Reference proteome</keyword>
<reference evidence="2 3" key="1">
    <citation type="submission" date="2015-12" db="EMBL/GenBank/DDBJ databases">
        <title>Draft genome sequence of Streptomyces silvensis ATCC 53525, a producer of novel hormone antagonists.</title>
        <authorList>
            <person name="Johnston C.W."/>
            <person name="Li Y."/>
            <person name="Magarvey N.A."/>
        </authorList>
    </citation>
    <scope>NUCLEOTIDE SEQUENCE [LARGE SCALE GENOMIC DNA]</scope>
    <source>
        <strain evidence="2 3">ATCC 53525</strain>
    </source>
</reference>
<dbReference type="AlphaFoldDB" id="A0A0W7X522"/>
<accession>A0A0W7X522</accession>
<organism evidence="2 3">
    <name type="scientific">Streptomyces silvensis</name>
    <dbReference type="NCBI Taxonomy" id="1765722"/>
    <lineage>
        <taxon>Bacteria</taxon>
        <taxon>Bacillati</taxon>
        <taxon>Actinomycetota</taxon>
        <taxon>Actinomycetes</taxon>
        <taxon>Kitasatosporales</taxon>
        <taxon>Streptomycetaceae</taxon>
        <taxon>Streptomyces</taxon>
    </lineage>
</organism>
<comment type="caution">
    <text evidence="2">The sequence shown here is derived from an EMBL/GenBank/DDBJ whole genome shotgun (WGS) entry which is preliminary data.</text>
</comment>
<dbReference type="SUPFAM" id="SSF51445">
    <property type="entry name" value="(Trans)glycosidases"/>
    <property type="match status" value="1"/>
</dbReference>